<feature type="transmembrane region" description="Helical" evidence="6">
    <location>
        <begin position="20"/>
        <end position="38"/>
    </location>
</feature>
<dbReference type="SUPFAM" id="SSF103473">
    <property type="entry name" value="MFS general substrate transporter"/>
    <property type="match status" value="1"/>
</dbReference>
<sequence>MGKNRENSFLAKCSYGFADIYGGGAFVVISTFFTVFLTKALGMSPALAGTIPLIGKVWDAITDPIMGNIVDRTSSRFGAKRFYILLGSIISAITFLLLWTSVGGQSTGGQYAFYVLMYMLFSTGFTIVMVPYNGLLPDMVDDYVKRGSFSGIRTVFSSLGAIIAGLVPTIIIKDNTNASQYFLVAVIFSIIFFVVILLTFLGTWEREKEPVNVPLKKSLVQSFTVYKSFSFKLFICIFLAGQGAADFVTGLAVYYVDDVLNAYSGGRFTIMMGVLLLAQFSGTIIFSIVMPRTSKKFPILVGFPVRILATIALLFFSYEGAPFTIILVLSFIIGLGMAASSVSIYAILSDMADVDELITSISRPGIVSGMATFIRKIATGLSSTIIGLLLMMIGYDETLASEKLRQAASTQAGITQLYVWAPIILMVLTIIFAIIFPMNKREFDIVKKEIARRKGEDSSKATDEEIKVCEKVTGFKYNELWKKENAVKL</sequence>
<dbReference type="Pfam" id="PF13347">
    <property type="entry name" value="MFS_2"/>
    <property type="match status" value="1"/>
</dbReference>
<dbReference type="InterPro" id="IPR039672">
    <property type="entry name" value="MFS_2"/>
</dbReference>
<comment type="subcellular location">
    <subcellularLocation>
        <location evidence="1">Cell membrane</location>
        <topology evidence="1">Multi-pass membrane protein</topology>
    </subcellularLocation>
</comment>
<keyword evidence="4 6" id="KW-1133">Transmembrane helix</keyword>
<dbReference type="RefSeq" id="WP_074791589.1">
    <property type="nucleotide sequence ID" value="NZ_FNZX01000013.1"/>
</dbReference>
<dbReference type="AlphaFoldDB" id="A0A1H7KKW4"/>
<keyword evidence="3 6" id="KW-0812">Transmembrane</keyword>
<dbReference type="InterPro" id="IPR020846">
    <property type="entry name" value="MFS_dom"/>
</dbReference>
<accession>A0A1H7KKW4</accession>
<dbReference type="InterPro" id="IPR036259">
    <property type="entry name" value="MFS_trans_sf"/>
</dbReference>
<feature type="domain" description="Major facilitator superfamily (MFS) profile" evidence="7">
    <location>
        <begin position="1"/>
        <end position="441"/>
    </location>
</feature>
<dbReference type="PANTHER" id="PTHR11328:SF24">
    <property type="entry name" value="MAJOR FACILITATOR SUPERFAMILY (MFS) PROFILE DOMAIN-CONTAINING PROTEIN"/>
    <property type="match status" value="1"/>
</dbReference>
<evidence type="ECO:0000256" key="1">
    <source>
        <dbReference type="ARBA" id="ARBA00004651"/>
    </source>
</evidence>
<organism evidence="8 9">
    <name type="scientific">Pseudobutyrivibrio ruminis</name>
    <dbReference type="NCBI Taxonomy" id="46206"/>
    <lineage>
        <taxon>Bacteria</taxon>
        <taxon>Bacillati</taxon>
        <taxon>Bacillota</taxon>
        <taxon>Clostridia</taxon>
        <taxon>Lachnospirales</taxon>
        <taxon>Lachnospiraceae</taxon>
        <taxon>Pseudobutyrivibrio</taxon>
    </lineage>
</organism>
<feature type="transmembrane region" description="Helical" evidence="6">
    <location>
        <begin position="151"/>
        <end position="172"/>
    </location>
</feature>
<evidence type="ECO:0000256" key="4">
    <source>
        <dbReference type="ARBA" id="ARBA00022989"/>
    </source>
</evidence>
<feature type="transmembrane region" description="Helical" evidence="6">
    <location>
        <begin position="324"/>
        <end position="348"/>
    </location>
</feature>
<gene>
    <name evidence="8" type="ORF">SAMN02910377_02048</name>
</gene>
<evidence type="ECO:0000256" key="3">
    <source>
        <dbReference type="ARBA" id="ARBA00022692"/>
    </source>
</evidence>
<protein>
    <submittedName>
        <fullName evidence="8">Oligogalacturonide transporter</fullName>
    </submittedName>
</protein>
<evidence type="ECO:0000259" key="7">
    <source>
        <dbReference type="PROSITE" id="PS50850"/>
    </source>
</evidence>
<evidence type="ECO:0000313" key="8">
    <source>
        <dbReference type="EMBL" id="SEK87160.1"/>
    </source>
</evidence>
<dbReference type="PANTHER" id="PTHR11328">
    <property type="entry name" value="MAJOR FACILITATOR SUPERFAMILY DOMAIN-CONTAINING PROTEIN"/>
    <property type="match status" value="1"/>
</dbReference>
<dbReference type="CDD" id="cd17332">
    <property type="entry name" value="MFS_MelB_like"/>
    <property type="match status" value="1"/>
</dbReference>
<feature type="transmembrane region" description="Helical" evidence="6">
    <location>
        <begin position="82"/>
        <end position="99"/>
    </location>
</feature>
<evidence type="ECO:0000256" key="5">
    <source>
        <dbReference type="ARBA" id="ARBA00023136"/>
    </source>
</evidence>
<dbReference type="PROSITE" id="PS50850">
    <property type="entry name" value="MFS"/>
    <property type="match status" value="1"/>
</dbReference>
<evidence type="ECO:0000256" key="2">
    <source>
        <dbReference type="ARBA" id="ARBA00022448"/>
    </source>
</evidence>
<feature type="transmembrane region" description="Helical" evidence="6">
    <location>
        <begin position="233"/>
        <end position="256"/>
    </location>
</feature>
<name>A0A1H7KKW4_9FIRM</name>
<feature type="transmembrane region" description="Helical" evidence="6">
    <location>
        <begin position="297"/>
        <end position="318"/>
    </location>
</feature>
<dbReference type="GO" id="GO:0005886">
    <property type="term" value="C:plasma membrane"/>
    <property type="evidence" value="ECO:0007669"/>
    <property type="project" value="UniProtKB-SubCell"/>
</dbReference>
<dbReference type="Proteomes" id="UP000182321">
    <property type="component" value="Unassembled WGS sequence"/>
</dbReference>
<feature type="transmembrane region" description="Helical" evidence="6">
    <location>
        <begin position="111"/>
        <end position="130"/>
    </location>
</feature>
<dbReference type="EMBL" id="FNZX01000013">
    <property type="protein sequence ID" value="SEK87160.1"/>
    <property type="molecule type" value="Genomic_DNA"/>
</dbReference>
<feature type="transmembrane region" description="Helical" evidence="6">
    <location>
        <begin position="268"/>
        <end position="290"/>
    </location>
</feature>
<reference evidence="9" key="1">
    <citation type="submission" date="2016-10" db="EMBL/GenBank/DDBJ databases">
        <authorList>
            <person name="Varghese N."/>
        </authorList>
    </citation>
    <scope>NUCLEOTIDE SEQUENCE [LARGE SCALE GENOMIC DNA]</scope>
    <source>
        <strain evidence="9">ACV-9</strain>
    </source>
</reference>
<dbReference type="Gene3D" id="1.20.1250.20">
    <property type="entry name" value="MFS general substrate transporter like domains"/>
    <property type="match status" value="2"/>
</dbReference>
<dbReference type="GO" id="GO:0008643">
    <property type="term" value="P:carbohydrate transport"/>
    <property type="evidence" value="ECO:0007669"/>
    <property type="project" value="InterPro"/>
</dbReference>
<proteinExistence type="predicted"/>
<keyword evidence="5 6" id="KW-0472">Membrane</keyword>
<dbReference type="GO" id="GO:0015293">
    <property type="term" value="F:symporter activity"/>
    <property type="evidence" value="ECO:0007669"/>
    <property type="project" value="InterPro"/>
</dbReference>
<keyword evidence="2" id="KW-0813">Transport</keyword>
<evidence type="ECO:0000313" key="9">
    <source>
        <dbReference type="Proteomes" id="UP000182321"/>
    </source>
</evidence>
<feature type="transmembrane region" description="Helical" evidence="6">
    <location>
        <begin position="178"/>
        <end position="201"/>
    </location>
</feature>
<feature type="transmembrane region" description="Helical" evidence="6">
    <location>
        <begin position="377"/>
        <end position="395"/>
    </location>
</feature>
<feature type="transmembrane region" description="Helical" evidence="6">
    <location>
        <begin position="417"/>
        <end position="438"/>
    </location>
</feature>
<evidence type="ECO:0000256" key="6">
    <source>
        <dbReference type="SAM" id="Phobius"/>
    </source>
</evidence>
<keyword evidence="9" id="KW-1185">Reference proteome</keyword>